<name>A0ABD0JDK6_9CAEN</name>
<proteinExistence type="predicted"/>
<dbReference type="Pfam" id="PF20700">
    <property type="entry name" value="Mutator"/>
    <property type="match status" value="1"/>
</dbReference>
<comment type="caution">
    <text evidence="2">The sequence shown here is derived from an EMBL/GenBank/DDBJ whole genome shotgun (WGS) entry which is preliminary data.</text>
</comment>
<protein>
    <recommendedName>
        <fullName evidence="1">Mutator-like transposase domain-containing protein</fullName>
    </recommendedName>
</protein>
<dbReference type="EMBL" id="JACVVK020000486">
    <property type="protein sequence ID" value="KAK7471607.1"/>
    <property type="molecule type" value="Genomic_DNA"/>
</dbReference>
<evidence type="ECO:0000259" key="1">
    <source>
        <dbReference type="Pfam" id="PF20700"/>
    </source>
</evidence>
<organism evidence="2 3">
    <name type="scientific">Batillaria attramentaria</name>
    <dbReference type="NCBI Taxonomy" id="370345"/>
    <lineage>
        <taxon>Eukaryota</taxon>
        <taxon>Metazoa</taxon>
        <taxon>Spiralia</taxon>
        <taxon>Lophotrochozoa</taxon>
        <taxon>Mollusca</taxon>
        <taxon>Gastropoda</taxon>
        <taxon>Caenogastropoda</taxon>
        <taxon>Sorbeoconcha</taxon>
        <taxon>Cerithioidea</taxon>
        <taxon>Batillariidae</taxon>
        <taxon>Batillaria</taxon>
    </lineage>
</organism>
<reference evidence="2 3" key="1">
    <citation type="journal article" date="2023" name="Sci. Data">
        <title>Genome assembly of the Korean intertidal mud-creeper Batillaria attramentaria.</title>
        <authorList>
            <person name="Patra A.K."/>
            <person name="Ho P.T."/>
            <person name="Jun S."/>
            <person name="Lee S.J."/>
            <person name="Kim Y."/>
            <person name="Won Y.J."/>
        </authorList>
    </citation>
    <scope>NUCLEOTIDE SEQUENCE [LARGE SCALE GENOMIC DNA]</scope>
    <source>
        <strain evidence="2">Wonlab-2016</strain>
    </source>
</reference>
<dbReference type="AlphaFoldDB" id="A0ABD0JDK6"/>
<evidence type="ECO:0000313" key="2">
    <source>
        <dbReference type="EMBL" id="KAK7471607.1"/>
    </source>
</evidence>
<sequence length="139" mass="15654">MSTPAIIMFQRSLALHKFPYTEMLGDGDEKAYAKLLKDNQYPGHETNKVECVSRVTKMMGTALWNLVEKRKAQKLPSGESGKLKDEYIKSLTNYHGRAIKDNAGDLTSMENAVWALFFHTISSDVDLHHSRCPPGEVIL</sequence>
<feature type="domain" description="Mutator-like transposase" evidence="1">
    <location>
        <begin position="7"/>
        <end position="135"/>
    </location>
</feature>
<evidence type="ECO:0000313" key="3">
    <source>
        <dbReference type="Proteomes" id="UP001519460"/>
    </source>
</evidence>
<keyword evidence="3" id="KW-1185">Reference proteome</keyword>
<accession>A0ABD0JDK6</accession>
<dbReference type="Proteomes" id="UP001519460">
    <property type="component" value="Unassembled WGS sequence"/>
</dbReference>
<gene>
    <name evidence="2" type="ORF">BaRGS_00035770</name>
</gene>
<dbReference type="InterPro" id="IPR049012">
    <property type="entry name" value="Mutator_transp_dom"/>
</dbReference>